<dbReference type="EMBL" id="ML208585">
    <property type="protein sequence ID" value="TFK62380.1"/>
    <property type="molecule type" value="Genomic_DNA"/>
</dbReference>
<proteinExistence type="predicted"/>
<reference evidence="1 2" key="1">
    <citation type="journal article" date="2019" name="Nat. Ecol. Evol.">
        <title>Megaphylogeny resolves global patterns of mushroom evolution.</title>
        <authorList>
            <person name="Varga T."/>
            <person name="Krizsan K."/>
            <person name="Foldi C."/>
            <person name="Dima B."/>
            <person name="Sanchez-Garcia M."/>
            <person name="Sanchez-Ramirez S."/>
            <person name="Szollosi G.J."/>
            <person name="Szarkandi J.G."/>
            <person name="Papp V."/>
            <person name="Albert L."/>
            <person name="Andreopoulos W."/>
            <person name="Angelini C."/>
            <person name="Antonin V."/>
            <person name="Barry K.W."/>
            <person name="Bougher N.L."/>
            <person name="Buchanan P."/>
            <person name="Buyck B."/>
            <person name="Bense V."/>
            <person name="Catcheside P."/>
            <person name="Chovatia M."/>
            <person name="Cooper J."/>
            <person name="Damon W."/>
            <person name="Desjardin D."/>
            <person name="Finy P."/>
            <person name="Geml J."/>
            <person name="Haridas S."/>
            <person name="Hughes K."/>
            <person name="Justo A."/>
            <person name="Karasinski D."/>
            <person name="Kautmanova I."/>
            <person name="Kiss B."/>
            <person name="Kocsube S."/>
            <person name="Kotiranta H."/>
            <person name="LaButti K.M."/>
            <person name="Lechner B.E."/>
            <person name="Liimatainen K."/>
            <person name="Lipzen A."/>
            <person name="Lukacs Z."/>
            <person name="Mihaltcheva S."/>
            <person name="Morgado L.N."/>
            <person name="Niskanen T."/>
            <person name="Noordeloos M.E."/>
            <person name="Ohm R.A."/>
            <person name="Ortiz-Santana B."/>
            <person name="Ovrebo C."/>
            <person name="Racz N."/>
            <person name="Riley R."/>
            <person name="Savchenko A."/>
            <person name="Shiryaev A."/>
            <person name="Soop K."/>
            <person name="Spirin V."/>
            <person name="Szebenyi C."/>
            <person name="Tomsovsky M."/>
            <person name="Tulloss R.E."/>
            <person name="Uehling J."/>
            <person name="Grigoriev I.V."/>
            <person name="Vagvolgyi C."/>
            <person name="Papp T."/>
            <person name="Martin F.M."/>
            <person name="Miettinen O."/>
            <person name="Hibbett D.S."/>
            <person name="Nagy L.G."/>
        </authorList>
    </citation>
    <scope>NUCLEOTIDE SEQUENCE [LARGE SCALE GENOMIC DNA]</scope>
    <source>
        <strain evidence="1 2">NL-1719</strain>
    </source>
</reference>
<dbReference type="Proteomes" id="UP000308600">
    <property type="component" value="Unassembled WGS sequence"/>
</dbReference>
<organism evidence="1 2">
    <name type="scientific">Pluteus cervinus</name>
    <dbReference type="NCBI Taxonomy" id="181527"/>
    <lineage>
        <taxon>Eukaryota</taxon>
        <taxon>Fungi</taxon>
        <taxon>Dikarya</taxon>
        <taxon>Basidiomycota</taxon>
        <taxon>Agaricomycotina</taxon>
        <taxon>Agaricomycetes</taxon>
        <taxon>Agaricomycetidae</taxon>
        <taxon>Agaricales</taxon>
        <taxon>Pluteineae</taxon>
        <taxon>Pluteaceae</taxon>
        <taxon>Pluteus</taxon>
    </lineage>
</organism>
<gene>
    <name evidence="1" type="ORF">BDN72DRAFT_848746</name>
</gene>
<accession>A0ACD3A9H3</accession>
<name>A0ACD3A9H3_9AGAR</name>
<sequence length="717" mass="79764">MALHKTETDLLNGPHDETRLQYEETCLKAAQIQAQLTTLTAEHAELVEAVLGYEASFAPWKLIPDEVLQRIFQWTKSAEPPTCVPFSRTVGPMQLTQVCSKWRALAHDTPTIWQGLKCSLYLPPDRYERQETIAFIHSWLSRAAYLPLLIVAVPLDLGPGILPMGVRAQMAYQAMHGSNTGAGAPFPPWLLVGNKFNLIKDVIIPNTHRIRDLHITFPPYYRHTLALLQETVDFPLLEDVVLDFDNDVLRFSPPTLSLTYTLLQNAPRLRKFKFGSFKMINHTQIFVNWSNLTHFEAQSMSPTTFTRIMAQMTSLQYCKASLDSFDFVPHAGAPVNHIPGPGQLLWPPHQAPLAPNVPPNAPNVPNLAPNVANVPNLPALPNIANPPNIPVPPNPNPPPAPNAPVQNPVHIQNFFFGNVPIPPINPPNAPNPMGFPHYFPQNVPGFIQNLQNALNVAGVLPGPLGPGPPPGPPGPPAASILPIIHIPSLHTLDLTTSYRPMMPQPHEPLDNFEFPNLKILSLTSTEWPSLTRTFFRTATSLSELHLKITGPFQRNVLQDILNNPVLSGLTHFSIRVRDTRFLGPRMDTIDEETMNAIAEGGMLPQLHTLEFEGYMQLPSLVHLLVTKGFVSKTSNTDDVEEEVIYPDVGQEQSGRPAGGSPAVPFQKVKLYRCQPDFVTDPVLVKIQELVGTDRFTMEASDVEQWERMNQIDWNTDE</sequence>
<evidence type="ECO:0000313" key="2">
    <source>
        <dbReference type="Proteomes" id="UP000308600"/>
    </source>
</evidence>
<evidence type="ECO:0000313" key="1">
    <source>
        <dbReference type="EMBL" id="TFK62380.1"/>
    </source>
</evidence>
<protein>
    <submittedName>
        <fullName evidence="1">Uncharacterized protein</fullName>
    </submittedName>
</protein>
<keyword evidence="2" id="KW-1185">Reference proteome</keyword>